<feature type="domain" description="Helicase ATP-binding" evidence="5">
    <location>
        <begin position="165"/>
        <end position="317"/>
    </location>
</feature>
<evidence type="ECO:0000256" key="1">
    <source>
        <dbReference type="ARBA" id="ARBA00022741"/>
    </source>
</evidence>
<evidence type="ECO:0000313" key="8">
    <source>
        <dbReference type="Proteomes" id="UP001646157"/>
    </source>
</evidence>
<dbReference type="InterPro" id="IPR027417">
    <property type="entry name" value="P-loop_NTPase"/>
</dbReference>
<dbReference type="EMBL" id="JAFBDZ010000002">
    <property type="protein sequence ID" value="MBM7585788.1"/>
    <property type="molecule type" value="Genomic_DNA"/>
</dbReference>
<dbReference type="SMART" id="SM00487">
    <property type="entry name" value="DEXDc"/>
    <property type="match status" value="1"/>
</dbReference>
<evidence type="ECO:0000256" key="3">
    <source>
        <dbReference type="ARBA" id="ARBA00023125"/>
    </source>
</evidence>
<sequence>MKFSYQNEKLTPDPLEKNSTHTTRIASIENLTPLPLNSNYSPSTKLQKHLSGRALLLDEIPFPLTEIQDHYLNGYLYYSKGLTNHGKLECLRCGNTDHHLFGNMPCSRCHQACSYCRNCIMMGKVSECSPLVRWSGPNPKHMIDSPLDWDGVLSEGQKTASARVVEAVNKKCDVLVWAVCGAGKTEVLFQGINEALSLGLRVCIATPRTDVVLELVPRLRKVFPAIKPAALYGGSEERHEYSQLTIATTHQLFRFKKAFDVMIVDEVDAFPYSFDASLQRAVEKARKIDSSKILLTATPNQKLQRECKSGKQNYVTIPARYHRKPLPIPTFQWGGDWKKTFNKGKIPYPIKEWVVNRLEIKKQALIFFPDIEIMEKALPLFQTLHSKILSVHAEDPERKEKVQKMRDSEVPILLTTTILERGVTIPNIDVAVIGADDETFTESALVQISGRVGRSSKFPKGTITFFHFGRSRDMMKALFHIDNMNKQARKRGLMDE</sequence>
<dbReference type="RefSeq" id="WP_205172433.1">
    <property type="nucleotide sequence ID" value="NZ_JAFBDZ010000002.1"/>
</dbReference>
<dbReference type="InterPro" id="IPR014001">
    <property type="entry name" value="Helicase_ATP-bd"/>
</dbReference>
<organism evidence="7 8">
    <name type="scientific">Rossellomorea pakistanensis</name>
    <dbReference type="NCBI Taxonomy" id="992288"/>
    <lineage>
        <taxon>Bacteria</taxon>
        <taxon>Bacillati</taxon>
        <taxon>Bacillota</taxon>
        <taxon>Bacilli</taxon>
        <taxon>Bacillales</taxon>
        <taxon>Bacillaceae</taxon>
        <taxon>Rossellomorea</taxon>
    </lineage>
</organism>
<dbReference type="Proteomes" id="UP001646157">
    <property type="component" value="Unassembled WGS sequence"/>
</dbReference>
<dbReference type="InterPro" id="IPR001650">
    <property type="entry name" value="Helicase_C-like"/>
</dbReference>
<evidence type="ECO:0000313" key="7">
    <source>
        <dbReference type="EMBL" id="MBM7585788.1"/>
    </source>
</evidence>
<gene>
    <name evidence="7" type="ORF">JOC86_002330</name>
</gene>
<dbReference type="SMART" id="SM00490">
    <property type="entry name" value="HELICc"/>
    <property type="match status" value="1"/>
</dbReference>
<dbReference type="PROSITE" id="PS51192">
    <property type="entry name" value="HELICASE_ATP_BIND_1"/>
    <property type="match status" value="1"/>
</dbReference>
<dbReference type="Pfam" id="PF00271">
    <property type="entry name" value="Helicase_C"/>
    <property type="match status" value="1"/>
</dbReference>
<dbReference type="PANTHER" id="PTHR30580">
    <property type="entry name" value="PRIMOSOMAL PROTEIN N"/>
    <property type="match status" value="1"/>
</dbReference>
<keyword evidence="3" id="KW-0238">DNA-binding</keyword>
<evidence type="ECO:0000256" key="2">
    <source>
        <dbReference type="ARBA" id="ARBA00022840"/>
    </source>
</evidence>
<dbReference type="InterPro" id="IPR011545">
    <property type="entry name" value="DEAD/DEAH_box_helicase_dom"/>
</dbReference>
<dbReference type="CDD" id="cd17925">
    <property type="entry name" value="DEXDc_ComFA"/>
    <property type="match status" value="1"/>
</dbReference>
<keyword evidence="2" id="KW-0067">ATP-binding</keyword>
<feature type="region of interest" description="Disordered" evidence="4">
    <location>
        <begin position="1"/>
        <end position="20"/>
    </location>
</feature>
<dbReference type="SUPFAM" id="SSF52540">
    <property type="entry name" value="P-loop containing nucleoside triphosphate hydrolases"/>
    <property type="match status" value="1"/>
</dbReference>
<dbReference type="Gene3D" id="3.40.50.300">
    <property type="entry name" value="P-loop containing nucleotide triphosphate hydrolases"/>
    <property type="match status" value="2"/>
</dbReference>
<feature type="domain" description="Helicase C-terminal" evidence="6">
    <location>
        <begin position="349"/>
        <end position="496"/>
    </location>
</feature>
<keyword evidence="8" id="KW-1185">Reference proteome</keyword>
<evidence type="ECO:0000259" key="6">
    <source>
        <dbReference type="PROSITE" id="PS51194"/>
    </source>
</evidence>
<keyword evidence="1" id="KW-0547">Nucleotide-binding</keyword>
<accession>A0ABS2ND95</accession>
<comment type="caution">
    <text evidence="7">The sequence shown here is derived from an EMBL/GenBank/DDBJ whole genome shotgun (WGS) entry which is preliminary data.</text>
</comment>
<reference evidence="7 8" key="1">
    <citation type="submission" date="2021-01" db="EMBL/GenBank/DDBJ databases">
        <title>Genomic Encyclopedia of Type Strains, Phase IV (KMG-IV): sequencing the most valuable type-strain genomes for metagenomic binning, comparative biology and taxonomic classification.</title>
        <authorList>
            <person name="Goeker M."/>
        </authorList>
    </citation>
    <scope>NUCLEOTIDE SEQUENCE [LARGE SCALE GENOMIC DNA]</scope>
    <source>
        <strain evidence="7 8">DSM 24834</strain>
    </source>
</reference>
<name>A0ABS2ND95_9BACI</name>
<dbReference type="Pfam" id="PF00270">
    <property type="entry name" value="DEAD"/>
    <property type="match status" value="1"/>
</dbReference>
<dbReference type="PANTHER" id="PTHR30580:SF1">
    <property type="entry name" value="COMF OPERON PROTEIN 1"/>
    <property type="match status" value="1"/>
</dbReference>
<feature type="compositionally biased region" description="Basic and acidic residues" evidence="4">
    <location>
        <begin position="10"/>
        <end position="19"/>
    </location>
</feature>
<evidence type="ECO:0000259" key="5">
    <source>
        <dbReference type="PROSITE" id="PS51192"/>
    </source>
</evidence>
<protein>
    <submittedName>
        <fullName evidence="7">Competence protein ComFA</fullName>
    </submittedName>
</protein>
<evidence type="ECO:0000256" key="4">
    <source>
        <dbReference type="SAM" id="MobiDB-lite"/>
    </source>
</evidence>
<proteinExistence type="predicted"/>
<dbReference type="PROSITE" id="PS51194">
    <property type="entry name" value="HELICASE_CTER"/>
    <property type="match status" value="1"/>
</dbReference>